<evidence type="ECO:0000256" key="1">
    <source>
        <dbReference type="ARBA" id="ARBA00009283"/>
    </source>
</evidence>
<dbReference type="OMA" id="FFAKNPY"/>
<dbReference type="EnsemblPlants" id="ORGLA11G0013700.1">
    <property type="protein sequence ID" value="ORGLA11G0013700.1"/>
    <property type="gene ID" value="ORGLA11G0013700"/>
</dbReference>
<dbReference type="GO" id="GO:0016787">
    <property type="term" value="F:hydrolase activity"/>
    <property type="evidence" value="ECO:0007669"/>
    <property type="project" value="UniProtKB-KW"/>
</dbReference>
<keyword evidence="5" id="KW-1185">Reference proteome</keyword>
<keyword evidence="3" id="KW-0732">Signal</keyword>
<dbReference type="HOGENOM" id="CLU_175047_0_0_1"/>
<sequence>MAADHLVVAMLLLLALSPPAVADDTAVLGRKGGVVEGQAAGPGRYAVILDAGSTVTRVHVFRFDNKLDLLKVGDDIELFAKVTTLI</sequence>
<evidence type="ECO:0000313" key="4">
    <source>
        <dbReference type="EnsemblPlants" id="ORGLA11G0013700.1"/>
    </source>
</evidence>
<accession>I1QX95</accession>
<dbReference type="AlphaFoldDB" id="I1QX95"/>
<proteinExistence type="inferred from homology"/>
<name>I1QX95_ORYGL</name>
<feature type="signal peptide" evidence="3">
    <location>
        <begin position="1"/>
        <end position="22"/>
    </location>
</feature>
<dbReference type="Gene3D" id="3.30.420.40">
    <property type="match status" value="1"/>
</dbReference>
<evidence type="ECO:0000313" key="5">
    <source>
        <dbReference type="Proteomes" id="UP000007306"/>
    </source>
</evidence>
<dbReference type="InterPro" id="IPR000407">
    <property type="entry name" value="GDA1_CD39_NTPase"/>
</dbReference>
<dbReference type="STRING" id="4538.I1QX95"/>
<comment type="similarity">
    <text evidence="1">Belongs to the GDA1/CD39 NTPase family.</text>
</comment>
<dbReference type="Proteomes" id="UP000007306">
    <property type="component" value="Chromosome 11"/>
</dbReference>
<dbReference type="Pfam" id="PF01150">
    <property type="entry name" value="GDA1_CD39"/>
    <property type="match status" value="1"/>
</dbReference>
<reference evidence="4 5" key="2">
    <citation type="submission" date="2018-04" db="EMBL/GenBank/DDBJ databases">
        <title>OglaRS2 (Oryza glaberrima Reference Sequence Version 2).</title>
        <authorList>
            <person name="Zhang J."/>
            <person name="Kudrna D."/>
            <person name="Lee S."/>
            <person name="Talag J."/>
            <person name="Rajasekar S."/>
            <person name="Wing R.A."/>
        </authorList>
    </citation>
    <scope>NUCLEOTIDE SEQUENCE [LARGE SCALE GENOMIC DNA]</scope>
    <source>
        <strain evidence="4 5">cv. IRGC 96717</strain>
    </source>
</reference>
<evidence type="ECO:0000256" key="3">
    <source>
        <dbReference type="SAM" id="SignalP"/>
    </source>
</evidence>
<feature type="chain" id="PRO_5003650527" evidence="3">
    <location>
        <begin position="23"/>
        <end position="86"/>
    </location>
</feature>
<dbReference type="Gramene" id="ORGLA11G0013700.1">
    <property type="protein sequence ID" value="ORGLA11G0013700.1"/>
    <property type="gene ID" value="ORGLA11G0013700"/>
</dbReference>
<reference evidence="4" key="1">
    <citation type="submission" date="2015-06" db="UniProtKB">
        <authorList>
            <consortium name="EnsemblPlants"/>
        </authorList>
    </citation>
    <scope>IDENTIFICATION</scope>
</reference>
<organism evidence="4 5">
    <name type="scientific">Oryza glaberrima</name>
    <name type="common">African rice</name>
    <dbReference type="NCBI Taxonomy" id="4538"/>
    <lineage>
        <taxon>Eukaryota</taxon>
        <taxon>Viridiplantae</taxon>
        <taxon>Streptophyta</taxon>
        <taxon>Embryophyta</taxon>
        <taxon>Tracheophyta</taxon>
        <taxon>Spermatophyta</taxon>
        <taxon>Magnoliopsida</taxon>
        <taxon>Liliopsida</taxon>
        <taxon>Poales</taxon>
        <taxon>Poaceae</taxon>
        <taxon>BOP clade</taxon>
        <taxon>Oryzoideae</taxon>
        <taxon>Oryzeae</taxon>
        <taxon>Oryzinae</taxon>
        <taxon>Oryza</taxon>
    </lineage>
</organism>
<protein>
    <submittedName>
        <fullName evidence="4">Uncharacterized protein</fullName>
    </submittedName>
</protein>
<keyword evidence="2" id="KW-0378">Hydrolase</keyword>
<evidence type="ECO:0000256" key="2">
    <source>
        <dbReference type="ARBA" id="ARBA00022801"/>
    </source>
</evidence>